<proteinExistence type="predicted"/>
<keyword evidence="3" id="KW-1185">Reference proteome</keyword>
<name>A0A061GWW8_THECC</name>
<dbReference type="AlphaFoldDB" id="A0A061GWW8"/>
<reference evidence="2 3" key="1">
    <citation type="journal article" date="2013" name="Genome Biol.">
        <title>The genome sequence of the most widely cultivated cacao type and its use to identify candidate genes regulating pod color.</title>
        <authorList>
            <person name="Motamayor J.C."/>
            <person name="Mockaitis K."/>
            <person name="Schmutz J."/>
            <person name="Haiminen N."/>
            <person name="Iii D.L."/>
            <person name="Cornejo O."/>
            <person name="Findley S.D."/>
            <person name="Zheng P."/>
            <person name="Utro F."/>
            <person name="Royaert S."/>
            <person name="Saski C."/>
            <person name="Jenkins J."/>
            <person name="Podicheti R."/>
            <person name="Zhao M."/>
            <person name="Scheffler B.E."/>
            <person name="Stack J.C."/>
            <person name="Feltus F.A."/>
            <person name="Mustiga G.M."/>
            <person name="Amores F."/>
            <person name="Phillips W."/>
            <person name="Marelli J.P."/>
            <person name="May G.D."/>
            <person name="Shapiro H."/>
            <person name="Ma J."/>
            <person name="Bustamante C.D."/>
            <person name="Schnell R.J."/>
            <person name="Main D."/>
            <person name="Gilbert D."/>
            <person name="Parida L."/>
            <person name="Kuhn D.N."/>
        </authorList>
    </citation>
    <scope>NUCLEOTIDE SEQUENCE [LARGE SCALE GENOMIC DNA]</scope>
    <source>
        <strain evidence="3">cv. Matina 1-6</strain>
    </source>
</reference>
<protein>
    <submittedName>
        <fullName evidence="2">Uncharacterized protein</fullName>
    </submittedName>
</protein>
<dbReference type="Gramene" id="EOY31604">
    <property type="protein sequence ID" value="EOY31604"/>
    <property type="gene ID" value="TCM_038571"/>
</dbReference>
<evidence type="ECO:0000256" key="1">
    <source>
        <dbReference type="SAM" id="MobiDB-lite"/>
    </source>
</evidence>
<organism evidence="2 3">
    <name type="scientific">Theobroma cacao</name>
    <name type="common">Cacao</name>
    <name type="synonym">Cocoa</name>
    <dbReference type="NCBI Taxonomy" id="3641"/>
    <lineage>
        <taxon>Eukaryota</taxon>
        <taxon>Viridiplantae</taxon>
        <taxon>Streptophyta</taxon>
        <taxon>Embryophyta</taxon>
        <taxon>Tracheophyta</taxon>
        <taxon>Spermatophyta</taxon>
        <taxon>Magnoliopsida</taxon>
        <taxon>eudicotyledons</taxon>
        <taxon>Gunneridae</taxon>
        <taxon>Pentapetalae</taxon>
        <taxon>rosids</taxon>
        <taxon>malvids</taxon>
        <taxon>Malvales</taxon>
        <taxon>Malvaceae</taxon>
        <taxon>Byttnerioideae</taxon>
        <taxon>Theobroma</taxon>
    </lineage>
</organism>
<accession>A0A061GWW8</accession>
<evidence type="ECO:0000313" key="3">
    <source>
        <dbReference type="Proteomes" id="UP000026915"/>
    </source>
</evidence>
<feature type="region of interest" description="Disordered" evidence="1">
    <location>
        <begin position="46"/>
        <end position="66"/>
    </location>
</feature>
<dbReference type="HOGENOM" id="CLU_2214784_0_0_1"/>
<dbReference type="EMBL" id="CM001887">
    <property type="protein sequence ID" value="EOY31604.1"/>
    <property type="molecule type" value="Genomic_DNA"/>
</dbReference>
<evidence type="ECO:0000313" key="2">
    <source>
        <dbReference type="EMBL" id="EOY31604.1"/>
    </source>
</evidence>
<feature type="compositionally biased region" description="Polar residues" evidence="1">
    <location>
        <begin position="48"/>
        <end position="66"/>
    </location>
</feature>
<dbReference type="InParanoid" id="A0A061GWW8"/>
<gene>
    <name evidence="2" type="ORF">TCM_038571</name>
</gene>
<dbReference type="Proteomes" id="UP000026915">
    <property type="component" value="Chromosome 9"/>
</dbReference>
<sequence length="107" mass="11731">MLTVLMLKHEMSKISSSFFLFSLISFLSSRPIAALTPIDHLAIESNHEMPNSTESPQRSGLGSTQLPKEHHRVLLWPKELSAPQAKGARSVLIQRSAAKDLTGSSHA</sequence>